<accession>A0A397JRR0</accession>
<sequence>MNKIIITAILEQYFLVENEDKTQEGEIESSEILRATITQGGIRCYAAQLDEKSAQTVLNKI</sequence>
<evidence type="ECO:0000313" key="1">
    <source>
        <dbReference type="EMBL" id="RHZ89548.1"/>
    </source>
</evidence>
<name>A0A397JRR0_9GLOM</name>
<organism evidence="1 2">
    <name type="scientific">Diversispora epigaea</name>
    <dbReference type="NCBI Taxonomy" id="1348612"/>
    <lineage>
        <taxon>Eukaryota</taxon>
        <taxon>Fungi</taxon>
        <taxon>Fungi incertae sedis</taxon>
        <taxon>Mucoromycota</taxon>
        <taxon>Glomeromycotina</taxon>
        <taxon>Glomeromycetes</taxon>
        <taxon>Diversisporales</taxon>
        <taxon>Diversisporaceae</taxon>
        <taxon>Diversispora</taxon>
    </lineage>
</organism>
<keyword evidence="2" id="KW-1185">Reference proteome</keyword>
<dbReference type="Proteomes" id="UP000266861">
    <property type="component" value="Unassembled WGS sequence"/>
</dbReference>
<dbReference type="AlphaFoldDB" id="A0A397JRR0"/>
<gene>
    <name evidence="1" type="ORF">Glove_13g252</name>
</gene>
<protein>
    <submittedName>
        <fullName evidence="1">Uncharacterized protein</fullName>
    </submittedName>
</protein>
<reference evidence="1 2" key="1">
    <citation type="submission" date="2018-08" db="EMBL/GenBank/DDBJ databases">
        <title>Genome and evolution of the arbuscular mycorrhizal fungus Diversispora epigaea (formerly Glomus versiforme) and its bacterial endosymbionts.</title>
        <authorList>
            <person name="Sun X."/>
            <person name="Fei Z."/>
            <person name="Harrison M."/>
        </authorList>
    </citation>
    <scope>NUCLEOTIDE SEQUENCE [LARGE SCALE GENOMIC DNA]</scope>
    <source>
        <strain evidence="1 2">IT104</strain>
    </source>
</reference>
<comment type="caution">
    <text evidence="1">The sequence shown here is derived from an EMBL/GenBank/DDBJ whole genome shotgun (WGS) entry which is preliminary data.</text>
</comment>
<dbReference type="OrthoDB" id="2406389at2759"/>
<evidence type="ECO:0000313" key="2">
    <source>
        <dbReference type="Proteomes" id="UP000266861"/>
    </source>
</evidence>
<proteinExistence type="predicted"/>
<dbReference type="EMBL" id="PQFF01000011">
    <property type="protein sequence ID" value="RHZ89548.1"/>
    <property type="molecule type" value="Genomic_DNA"/>
</dbReference>